<dbReference type="InterPro" id="IPR036388">
    <property type="entry name" value="WH-like_DNA-bd_sf"/>
</dbReference>
<dbReference type="PANTHER" id="PTHR48111">
    <property type="entry name" value="REGULATOR OF RPOS"/>
    <property type="match status" value="1"/>
</dbReference>
<evidence type="ECO:0000256" key="2">
    <source>
        <dbReference type="ARBA" id="ARBA00023012"/>
    </source>
</evidence>
<feature type="domain" description="Response regulatory" evidence="8">
    <location>
        <begin position="27"/>
        <end position="142"/>
    </location>
</feature>
<dbReference type="EMBL" id="CP022375">
    <property type="protein sequence ID" value="AXH30621.1"/>
    <property type="molecule type" value="Genomic_DNA"/>
</dbReference>
<dbReference type="InterPro" id="IPR039420">
    <property type="entry name" value="WalR-like"/>
</dbReference>
<dbReference type="InterPro" id="IPR001867">
    <property type="entry name" value="OmpR/PhoB-type_DNA-bd"/>
</dbReference>
<keyword evidence="11" id="KW-1185">Reference proteome</keyword>
<keyword evidence="5" id="KW-0804">Transcription</keyword>
<dbReference type="Gene3D" id="1.10.10.10">
    <property type="entry name" value="Winged helix-like DNA-binding domain superfamily/Winged helix DNA-binding domain"/>
    <property type="match status" value="1"/>
</dbReference>
<dbReference type="Proteomes" id="UP000253862">
    <property type="component" value="Chromosome"/>
</dbReference>
<protein>
    <submittedName>
        <fullName evidence="10">DNA-binding response regulator</fullName>
    </submittedName>
</protein>
<feature type="DNA-binding region" description="OmpR/PhoB-type" evidence="7">
    <location>
        <begin position="157"/>
        <end position="255"/>
    </location>
</feature>
<proteinExistence type="predicted"/>
<dbReference type="AlphaFoldDB" id="A0A345JTH5"/>
<gene>
    <name evidence="10" type="ORF">CGC43_08585</name>
</gene>
<dbReference type="Pfam" id="PF00486">
    <property type="entry name" value="Trans_reg_C"/>
    <property type="match status" value="1"/>
</dbReference>
<dbReference type="PROSITE" id="PS50110">
    <property type="entry name" value="RESPONSE_REGULATORY"/>
    <property type="match status" value="1"/>
</dbReference>
<dbReference type="SUPFAM" id="SSF52172">
    <property type="entry name" value="CheY-like"/>
    <property type="match status" value="1"/>
</dbReference>
<dbReference type="Gene3D" id="3.40.50.2300">
    <property type="match status" value="1"/>
</dbReference>
<evidence type="ECO:0000313" key="11">
    <source>
        <dbReference type="Proteomes" id="UP000253862"/>
    </source>
</evidence>
<dbReference type="PROSITE" id="PS51755">
    <property type="entry name" value="OMPR_PHOB"/>
    <property type="match status" value="1"/>
</dbReference>
<dbReference type="GO" id="GO:0006355">
    <property type="term" value="P:regulation of DNA-templated transcription"/>
    <property type="evidence" value="ECO:0007669"/>
    <property type="project" value="InterPro"/>
</dbReference>
<keyword evidence="2" id="KW-0902">Two-component regulatory system</keyword>
<evidence type="ECO:0000313" key="10">
    <source>
        <dbReference type="EMBL" id="AXH30621.1"/>
    </source>
</evidence>
<dbReference type="OrthoDB" id="9802426at2"/>
<dbReference type="GO" id="GO:0032993">
    <property type="term" value="C:protein-DNA complex"/>
    <property type="evidence" value="ECO:0007669"/>
    <property type="project" value="TreeGrafter"/>
</dbReference>
<dbReference type="PANTHER" id="PTHR48111:SF4">
    <property type="entry name" value="DNA-BINDING DUAL TRANSCRIPTIONAL REGULATOR OMPR"/>
    <property type="match status" value="1"/>
</dbReference>
<dbReference type="SMART" id="SM00448">
    <property type="entry name" value="REC"/>
    <property type="match status" value="1"/>
</dbReference>
<evidence type="ECO:0000256" key="1">
    <source>
        <dbReference type="ARBA" id="ARBA00022553"/>
    </source>
</evidence>
<dbReference type="KEGG" id="foo:CGC45_08615"/>
<keyword evidence="1 6" id="KW-0597">Phosphoprotein</keyword>
<evidence type="ECO:0000256" key="7">
    <source>
        <dbReference type="PROSITE-ProRule" id="PRU01091"/>
    </source>
</evidence>
<evidence type="ECO:0000256" key="4">
    <source>
        <dbReference type="ARBA" id="ARBA00023125"/>
    </source>
</evidence>
<evidence type="ECO:0000259" key="9">
    <source>
        <dbReference type="PROSITE" id="PS51755"/>
    </source>
</evidence>
<dbReference type="SMART" id="SM00862">
    <property type="entry name" value="Trans_reg_C"/>
    <property type="match status" value="1"/>
</dbReference>
<keyword evidence="4 7" id="KW-0238">DNA-binding</keyword>
<feature type="domain" description="OmpR/PhoB-type" evidence="9">
    <location>
        <begin position="157"/>
        <end position="255"/>
    </location>
</feature>
<dbReference type="Pfam" id="PF00072">
    <property type="entry name" value="Response_reg"/>
    <property type="match status" value="1"/>
</dbReference>
<feature type="modified residue" description="4-aspartylphosphate" evidence="6">
    <location>
        <position position="78"/>
    </location>
</feature>
<dbReference type="InterPro" id="IPR011006">
    <property type="entry name" value="CheY-like_superfamily"/>
</dbReference>
<organism evidence="10 11">
    <name type="scientific">Francisella opportunistica</name>
    <dbReference type="NCBI Taxonomy" id="2016517"/>
    <lineage>
        <taxon>Bacteria</taxon>
        <taxon>Pseudomonadati</taxon>
        <taxon>Pseudomonadota</taxon>
        <taxon>Gammaproteobacteria</taxon>
        <taxon>Thiotrichales</taxon>
        <taxon>Francisellaceae</taxon>
        <taxon>Francisella</taxon>
    </lineage>
</organism>
<dbReference type="CDD" id="cd00383">
    <property type="entry name" value="trans_reg_C"/>
    <property type="match status" value="1"/>
</dbReference>
<sequence>MIRNKNSNDVSLAKNNCRNVLKGKNMHILIVDDDEKICSMLELFFNKYNYQIHIVHSGEDAVDLLSTSHDKFDVVILDIHMQGICGIETCKRIRTFSEIPVLMLTSSQEDINTIIALEVGADDYMIKPFNPMVLYSRIKNIIKRSHKQVPATINKKFISYTFGDCILDTSTQTLKHKAKMIPITTGVYRVLKYFLENPNIILSRDILMEQTQNRSLENFDRSIDIQVSRLRKILKDIGINDVIKTIHGSGYMWTLAVHQKNS</sequence>
<evidence type="ECO:0000256" key="5">
    <source>
        <dbReference type="ARBA" id="ARBA00023163"/>
    </source>
</evidence>
<evidence type="ECO:0000256" key="3">
    <source>
        <dbReference type="ARBA" id="ARBA00023015"/>
    </source>
</evidence>
<accession>A0A345JTH5</accession>
<evidence type="ECO:0000256" key="6">
    <source>
        <dbReference type="PROSITE-ProRule" id="PRU00169"/>
    </source>
</evidence>
<dbReference type="RefSeq" id="WP_084387456.1">
    <property type="nucleotide sequence ID" value="NZ_CP022375.1"/>
</dbReference>
<name>A0A345JTH5_9GAMM</name>
<evidence type="ECO:0000259" key="8">
    <source>
        <dbReference type="PROSITE" id="PS50110"/>
    </source>
</evidence>
<dbReference type="SUPFAM" id="SSF46894">
    <property type="entry name" value="C-terminal effector domain of the bipartite response regulators"/>
    <property type="match status" value="1"/>
</dbReference>
<dbReference type="InterPro" id="IPR001789">
    <property type="entry name" value="Sig_transdc_resp-reg_receiver"/>
</dbReference>
<reference evidence="10 11" key="1">
    <citation type="submission" date="2017-07" db="EMBL/GenBank/DDBJ databases">
        <title>Complete genome sequences and comparative analysis of the novel pathogen Francisella opportunistica.</title>
        <authorList>
            <person name="Dietrich E.A."/>
            <person name="Kingry L.C."/>
            <person name="Petersen J.M."/>
        </authorList>
    </citation>
    <scope>NUCLEOTIDE SEQUENCE [LARGE SCALE GENOMIC DNA]</scope>
    <source>
        <strain evidence="10 11">14-2155</strain>
    </source>
</reference>
<dbReference type="GO" id="GO:0000156">
    <property type="term" value="F:phosphorelay response regulator activity"/>
    <property type="evidence" value="ECO:0007669"/>
    <property type="project" value="TreeGrafter"/>
</dbReference>
<dbReference type="GO" id="GO:0005829">
    <property type="term" value="C:cytosol"/>
    <property type="evidence" value="ECO:0007669"/>
    <property type="project" value="TreeGrafter"/>
</dbReference>
<dbReference type="InterPro" id="IPR016032">
    <property type="entry name" value="Sig_transdc_resp-reg_C-effctor"/>
</dbReference>
<dbReference type="GO" id="GO:0000976">
    <property type="term" value="F:transcription cis-regulatory region binding"/>
    <property type="evidence" value="ECO:0007669"/>
    <property type="project" value="TreeGrafter"/>
</dbReference>
<keyword evidence="3" id="KW-0805">Transcription regulation</keyword>